<evidence type="ECO:0000256" key="1">
    <source>
        <dbReference type="SAM" id="SignalP"/>
    </source>
</evidence>
<protein>
    <recommendedName>
        <fullName evidence="4">SH3b domain-containing protein</fullName>
    </recommendedName>
</protein>
<dbReference type="RefSeq" id="WP_382041205.1">
    <property type="nucleotide sequence ID" value="NZ_JBHSKJ010000007.1"/>
</dbReference>
<feature type="chain" id="PRO_5046674417" description="SH3b domain-containing protein" evidence="1">
    <location>
        <begin position="22"/>
        <end position="118"/>
    </location>
</feature>
<feature type="signal peptide" evidence="1">
    <location>
        <begin position="1"/>
        <end position="21"/>
    </location>
</feature>
<evidence type="ECO:0008006" key="4">
    <source>
        <dbReference type="Google" id="ProtNLM"/>
    </source>
</evidence>
<keyword evidence="3" id="KW-1185">Reference proteome</keyword>
<accession>A0ABV9ZWM0</accession>
<dbReference type="Gene3D" id="2.30.30.40">
    <property type="entry name" value="SH3 Domains"/>
    <property type="match status" value="1"/>
</dbReference>
<name>A0ABV9ZWM0_9ACTN</name>
<dbReference type="EMBL" id="JBHSKJ010000007">
    <property type="protein sequence ID" value="MFC5145808.1"/>
    <property type="molecule type" value="Genomic_DNA"/>
</dbReference>
<evidence type="ECO:0000313" key="3">
    <source>
        <dbReference type="Proteomes" id="UP001596222"/>
    </source>
</evidence>
<sequence>MNMRKLAATAITAATLAGATALTGGVATADARAAAASSCSYGTLTAVESVKIRTTTKLNATAVGLLPKGRSGRGCDSTGTGQSGQSYNLCGKKDNSWVLLSYAGHEGWVPTACIKQWR</sequence>
<comment type="caution">
    <text evidence="2">The sequence shown here is derived from an EMBL/GenBank/DDBJ whole genome shotgun (WGS) entry which is preliminary data.</text>
</comment>
<dbReference type="Proteomes" id="UP001596222">
    <property type="component" value="Unassembled WGS sequence"/>
</dbReference>
<organism evidence="2 3">
    <name type="scientific">Streptomyces aureoversilis</name>
    <dbReference type="NCBI Taxonomy" id="67277"/>
    <lineage>
        <taxon>Bacteria</taxon>
        <taxon>Bacillati</taxon>
        <taxon>Actinomycetota</taxon>
        <taxon>Actinomycetes</taxon>
        <taxon>Kitasatosporales</taxon>
        <taxon>Streptomycetaceae</taxon>
        <taxon>Streptomyces</taxon>
    </lineage>
</organism>
<evidence type="ECO:0000313" key="2">
    <source>
        <dbReference type="EMBL" id="MFC5145808.1"/>
    </source>
</evidence>
<reference evidence="3" key="1">
    <citation type="journal article" date="2019" name="Int. J. Syst. Evol. Microbiol.">
        <title>The Global Catalogue of Microorganisms (GCM) 10K type strain sequencing project: providing services to taxonomists for standard genome sequencing and annotation.</title>
        <authorList>
            <consortium name="The Broad Institute Genomics Platform"/>
            <consortium name="The Broad Institute Genome Sequencing Center for Infectious Disease"/>
            <person name="Wu L."/>
            <person name="Ma J."/>
        </authorList>
    </citation>
    <scope>NUCLEOTIDE SEQUENCE [LARGE SCALE GENOMIC DNA]</scope>
    <source>
        <strain evidence="3">CGMCC 4.1641</strain>
    </source>
</reference>
<keyword evidence="1" id="KW-0732">Signal</keyword>
<gene>
    <name evidence="2" type="ORF">ACFPP6_14175</name>
</gene>
<proteinExistence type="predicted"/>